<dbReference type="GO" id="GO:0005829">
    <property type="term" value="C:cytosol"/>
    <property type="evidence" value="ECO:0007669"/>
    <property type="project" value="TreeGrafter"/>
</dbReference>
<dbReference type="STRING" id="3750.A0A498HQZ8"/>
<reference evidence="6 7" key="1">
    <citation type="submission" date="2018-10" db="EMBL/GenBank/DDBJ databases">
        <title>A high-quality apple genome assembly.</title>
        <authorList>
            <person name="Hu J."/>
        </authorList>
    </citation>
    <scope>NUCLEOTIDE SEQUENCE [LARGE SCALE GENOMIC DNA]</scope>
    <source>
        <strain evidence="7">cv. HFTH1</strain>
        <tissue evidence="6">Young leaf</tissue>
    </source>
</reference>
<evidence type="ECO:0000259" key="5">
    <source>
        <dbReference type="PROSITE" id="PS50177"/>
    </source>
</evidence>
<dbReference type="InterPro" id="IPR032710">
    <property type="entry name" value="NTF2-like_dom_sf"/>
</dbReference>
<dbReference type="SUPFAM" id="SSF54427">
    <property type="entry name" value="NTF2-like"/>
    <property type="match status" value="1"/>
</dbReference>
<dbReference type="InterPro" id="IPR002075">
    <property type="entry name" value="NTF2_dom"/>
</dbReference>
<keyword evidence="7" id="KW-1185">Reference proteome</keyword>
<dbReference type="InterPro" id="IPR012677">
    <property type="entry name" value="Nucleotide-bd_a/b_plait_sf"/>
</dbReference>
<dbReference type="CDD" id="cd00780">
    <property type="entry name" value="NTF2"/>
    <property type="match status" value="1"/>
</dbReference>
<evidence type="ECO:0000313" key="7">
    <source>
        <dbReference type="Proteomes" id="UP000290289"/>
    </source>
</evidence>
<dbReference type="PROSITE" id="PS50102">
    <property type="entry name" value="RRM"/>
    <property type="match status" value="3"/>
</dbReference>
<sequence length="857" mass="93759">MAAAAAAAMSSSFSPSIYTVKCIRSSSNHSSPDHLHLKMSPNRMPSPSSLSHSFAIEPLLSISSIGTSNKFRVLRITTTCVAQEGVAVTDEVEVEQVVLAEEKEEKQAEEQVVAAVEEVGGGGGEAAAGEVSGEEEVAVNTKLYFGNLPYSVDSAQLAGIIQDFASPELIEVLYHRETGKSRGFAFVTMSTPEDCKAVIQNLDGREFAGRTLRVNFSDRPRAKVPLYPETEYKLFVGNLSWSVTSEGLTKAFQEYGTVVGARVLYDGETGRSRGYGFVCYSTKSEMDAALASLNGFELEGRALRANISQAQVSKEVSKGKVRLMQFHIKVRPRGLSVTYFCGDGFQQKPQNPVSEEDRPLSLPPSPKSVGTYFVTQYYQVLQQQPDFVHQFYSEASTMVRADGNSRATAVAMQQIHDLVMSLNLTGFEINKANSLESWNGGVLVLVEGYLEMKTFTGRRKFAQTFFLAPQERGYFVLNDIFHFVDEEPIHHHPAVLLAQNNLDAKLSAPATISQPVANYYVGGEIQTRDFVAPAVKENGPVESYGFAEQQLQQVVETENLLDDGAVEQSNGALQSTPNTIQDHLHASVEESIGEPQKQTYASILRVAKGQPVPSVAPQHSSNKSAPMASDWNHYPQSTAHQSISSSNTFERPVAETADEVAALEDEGEIKSVYVRNLPTTVSPSEVEEEFVNFGKLKQPEGVVIRSRKDVGVCYAFVEFEDITGVQNAVKAGSVQIAGRQVYIEERRPNSNIPSRVGREEEGAATKQRHRGVVLVLGVLGGEVAMTEVTRTTADQGEMATIGQALDKTEGTRVINHQEADKIHRSSLIKIILQREKDIFGSADITLIERSIFFNVSS</sequence>
<dbReference type="Gene3D" id="3.30.70.330">
    <property type="match status" value="3"/>
</dbReference>
<dbReference type="PANTHER" id="PTHR10693">
    <property type="entry name" value="RAS GTPASE-ACTIVATING PROTEIN-BINDING PROTEIN"/>
    <property type="match status" value="1"/>
</dbReference>
<gene>
    <name evidence="6" type="ORF">DVH24_018628</name>
</gene>
<feature type="domain" description="RRM" evidence="4">
    <location>
        <begin position="232"/>
        <end position="310"/>
    </location>
</feature>
<name>A0A498HQZ8_MALDO</name>
<dbReference type="Pfam" id="PF00076">
    <property type="entry name" value="RRM_1"/>
    <property type="match status" value="3"/>
</dbReference>
<dbReference type="PROSITE" id="PS50177">
    <property type="entry name" value="NTF2_DOMAIN"/>
    <property type="match status" value="1"/>
</dbReference>
<proteinExistence type="predicted"/>
<feature type="region of interest" description="Disordered" evidence="3">
    <location>
        <begin position="611"/>
        <end position="630"/>
    </location>
</feature>
<keyword evidence="1 2" id="KW-0694">RNA-binding</keyword>
<dbReference type="InterPro" id="IPR000504">
    <property type="entry name" value="RRM_dom"/>
</dbReference>
<accession>A0A498HQZ8</accession>
<evidence type="ECO:0000256" key="2">
    <source>
        <dbReference type="PROSITE-ProRule" id="PRU00176"/>
    </source>
</evidence>
<dbReference type="InterPro" id="IPR039539">
    <property type="entry name" value="Ras_GTPase_bind_prot"/>
</dbReference>
<dbReference type="InterPro" id="IPR048289">
    <property type="entry name" value="RRM2_NsCP33-like"/>
</dbReference>
<dbReference type="InterPro" id="IPR018222">
    <property type="entry name" value="Nuclear_transport_factor_2_euk"/>
</dbReference>
<dbReference type="FunFam" id="3.30.70.330:FF:000361">
    <property type="entry name" value="28 kDa ribonucleoprotein, chloroplastic"/>
    <property type="match status" value="1"/>
</dbReference>
<dbReference type="CDD" id="cd21608">
    <property type="entry name" value="RRM2_NsCP33_like"/>
    <property type="match status" value="1"/>
</dbReference>
<dbReference type="Proteomes" id="UP000290289">
    <property type="component" value="Chromosome 16"/>
</dbReference>
<evidence type="ECO:0000256" key="3">
    <source>
        <dbReference type="SAM" id="MobiDB-lite"/>
    </source>
</evidence>
<evidence type="ECO:0008006" key="8">
    <source>
        <dbReference type="Google" id="ProtNLM"/>
    </source>
</evidence>
<evidence type="ECO:0000313" key="6">
    <source>
        <dbReference type="EMBL" id="RXH71273.1"/>
    </source>
</evidence>
<organism evidence="6 7">
    <name type="scientific">Malus domestica</name>
    <name type="common">Apple</name>
    <name type="synonym">Pyrus malus</name>
    <dbReference type="NCBI Taxonomy" id="3750"/>
    <lineage>
        <taxon>Eukaryota</taxon>
        <taxon>Viridiplantae</taxon>
        <taxon>Streptophyta</taxon>
        <taxon>Embryophyta</taxon>
        <taxon>Tracheophyta</taxon>
        <taxon>Spermatophyta</taxon>
        <taxon>Magnoliopsida</taxon>
        <taxon>eudicotyledons</taxon>
        <taxon>Gunneridae</taxon>
        <taxon>Pentapetalae</taxon>
        <taxon>rosids</taxon>
        <taxon>fabids</taxon>
        <taxon>Rosales</taxon>
        <taxon>Rosaceae</taxon>
        <taxon>Amygdaloideae</taxon>
        <taxon>Maleae</taxon>
        <taxon>Malus</taxon>
    </lineage>
</organism>
<evidence type="ECO:0000256" key="1">
    <source>
        <dbReference type="ARBA" id="ARBA00022884"/>
    </source>
</evidence>
<feature type="region of interest" description="Disordered" evidence="3">
    <location>
        <begin position="29"/>
        <end position="50"/>
    </location>
</feature>
<dbReference type="EMBL" id="RDQH01000342">
    <property type="protein sequence ID" value="RXH71273.1"/>
    <property type="molecule type" value="Genomic_DNA"/>
</dbReference>
<dbReference type="Pfam" id="PF02136">
    <property type="entry name" value="NTF2"/>
    <property type="match status" value="1"/>
</dbReference>
<dbReference type="GO" id="GO:1990904">
    <property type="term" value="C:ribonucleoprotein complex"/>
    <property type="evidence" value="ECO:0007669"/>
    <property type="project" value="TreeGrafter"/>
</dbReference>
<dbReference type="FunFam" id="3.10.450.50:FF:000003">
    <property type="entry name" value="Nuclear transport factor 2 family protein"/>
    <property type="match status" value="1"/>
</dbReference>
<dbReference type="Gene3D" id="3.10.450.50">
    <property type="match status" value="1"/>
</dbReference>
<dbReference type="PANTHER" id="PTHR10693:SF58">
    <property type="entry name" value="OS02G0131700 PROTEIN"/>
    <property type="match status" value="1"/>
</dbReference>
<comment type="caution">
    <text evidence="6">The sequence shown here is derived from an EMBL/GenBank/DDBJ whole genome shotgun (WGS) entry which is preliminary data.</text>
</comment>
<protein>
    <recommendedName>
        <fullName evidence="8">RRM domain-containing protein</fullName>
    </recommendedName>
</protein>
<feature type="domain" description="NTF2" evidence="5">
    <location>
        <begin position="369"/>
        <end position="483"/>
    </location>
</feature>
<feature type="domain" description="RRM" evidence="4">
    <location>
        <begin position="670"/>
        <end position="748"/>
    </location>
</feature>
<dbReference type="GO" id="GO:0003729">
    <property type="term" value="F:mRNA binding"/>
    <property type="evidence" value="ECO:0007669"/>
    <property type="project" value="TreeGrafter"/>
</dbReference>
<dbReference type="CDD" id="cd00590">
    <property type="entry name" value="RRM_SF"/>
    <property type="match status" value="1"/>
</dbReference>
<dbReference type="InterPro" id="IPR035979">
    <property type="entry name" value="RBD_domain_sf"/>
</dbReference>
<dbReference type="SUPFAM" id="SSF54928">
    <property type="entry name" value="RNA-binding domain, RBD"/>
    <property type="match status" value="3"/>
</dbReference>
<evidence type="ECO:0000259" key="4">
    <source>
        <dbReference type="PROSITE" id="PS50102"/>
    </source>
</evidence>
<dbReference type="SMART" id="SM00360">
    <property type="entry name" value="RRM"/>
    <property type="match status" value="3"/>
</dbReference>
<feature type="domain" description="RRM" evidence="4">
    <location>
        <begin position="141"/>
        <end position="219"/>
    </location>
</feature>
<dbReference type="AlphaFoldDB" id="A0A498HQZ8"/>